<dbReference type="Proteomes" id="UP000009226">
    <property type="component" value="Chromosome"/>
</dbReference>
<evidence type="ECO:0000313" key="8">
    <source>
        <dbReference type="EMBL" id="AEF95407.1"/>
    </source>
</evidence>
<gene>
    <name evidence="8" type="ordered locus">Desca_2585</name>
</gene>
<organism evidence="8 9">
    <name type="scientific">Desulfotomaculum nigrificans (strain DSM 14880 / VKM B-2319 / CO-1-SRB)</name>
    <name type="common">Desulfotomaculum carboxydivorans</name>
    <dbReference type="NCBI Taxonomy" id="868595"/>
    <lineage>
        <taxon>Bacteria</taxon>
        <taxon>Bacillati</taxon>
        <taxon>Bacillota</taxon>
        <taxon>Clostridia</taxon>
        <taxon>Eubacteriales</taxon>
        <taxon>Desulfotomaculaceae</taxon>
        <taxon>Desulfotomaculum</taxon>
    </lineage>
</organism>
<protein>
    <submittedName>
        <fullName evidence="8">Glucose-inhibited division protein A</fullName>
    </submittedName>
</protein>
<evidence type="ECO:0000256" key="4">
    <source>
        <dbReference type="ARBA" id="ARBA00023004"/>
    </source>
</evidence>
<keyword evidence="4" id="KW-0408">Iron</keyword>
<keyword evidence="2" id="KW-0479">Metal-binding</keyword>
<dbReference type="STRING" id="868595.Desca_2585"/>
<evidence type="ECO:0000256" key="7">
    <source>
        <dbReference type="SAM" id="Phobius"/>
    </source>
</evidence>
<dbReference type="GO" id="GO:0051539">
    <property type="term" value="F:4 iron, 4 sulfur cluster binding"/>
    <property type="evidence" value="ECO:0007669"/>
    <property type="project" value="UniProtKB-KW"/>
</dbReference>
<sequence>MIQRKKWHYLLLSLSATILVAGLVWLFIPDCSANYKVTPLKQSEIKDSYQVVVVGGDPEGIAAAVAAARSGAKTLLVDTRPVLGGLMTQGWLNSIDMNYGPGRTILNKGIFQEFFSQIEGDSFDVTTAANVFHQMVNKEPNLDVLPAVQAVFPLVNGQVKPLVNPGQSVAVGQVAARYQGIPDDLKELMQKQQASSSPANPAEAKGNAAAPSTEQQVITGVRLQLKDGRTRDITAGRVIDATQDGDIAAAAGVPFTYGQEDYGRGDKLMAVTLVFKLDGISKADWLKMMLVLNTSKEAHSGANFVSAWGFGPLMKGYKPSVPQLAMRGLNVGRQKDGSVLINALQIFGIDGLKLSDRQRARELAQQELPHIVNYLKANVPGFQNAYLAGTAPELYVRETRHIEGLYRLTVDDVLENRDFPDRIAFGSYPIDIQATDPNFRGNVIGAPTGYAIPFRCIVPRRVENLLVVGRAASFDSLPHGSARVIPVGMATGQAAGVAAALSLETNASFAAMAKNTYLVGQLQQRLMNQGVDLKPLNVPAPPETKHWAYEGLKFMRHYGLAAGGYSNNYKLNEKMPEIQFINGLNWTTKLTGVKVNARPVLYAEGNDLTLDDVSYMMARYLGYNYTKQQAMAYFTSVGFWDPLVLERVEQNKGVVSIGAGYMLLKDFNEWLAKHPGGEVVNKGE</sequence>
<dbReference type="Pfam" id="PF12831">
    <property type="entry name" value="FAD_oxidored"/>
    <property type="match status" value="2"/>
</dbReference>
<dbReference type="KEGG" id="dca:Desca_2585"/>
<keyword evidence="7" id="KW-1133">Transmembrane helix</keyword>
<evidence type="ECO:0000256" key="5">
    <source>
        <dbReference type="ARBA" id="ARBA00023014"/>
    </source>
</evidence>
<dbReference type="PANTHER" id="PTHR43498:SF1">
    <property type="entry name" value="COB--COM HETERODISULFIDE REDUCTASE IRON-SULFUR SUBUNIT A"/>
    <property type="match status" value="1"/>
</dbReference>
<keyword evidence="3" id="KW-0560">Oxidoreductase</keyword>
<reference evidence="8 9" key="1">
    <citation type="submission" date="2011-05" db="EMBL/GenBank/DDBJ databases">
        <title>Complete sequence of Desulfotomaculum carboxydivorans CO-1-SRB.</title>
        <authorList>
            <consortium name="US DOE Joint Genome Institute"/>
            <person name="Lucas S."/>
            <person name="Han J."/>
            <person name="Lapidus A."/>
            <person name="Cheng J.-F."/>
            <person name="Goodwin L."/>
            <person name="Pitluck S."/>
            <person name="Peters L."/>
            <person name="Mikhailova N."/>
            <person name="Lu M."/>
            <person name="Han C."/>
            <person name="Tapia R."/>
            <person name="Land M."/>
            <person name="Hauser L."/>
            <person name="Kyrpides N."/>
            <person name="Ivanova N."/>
            <person name="Pagani I."/>
            <person name="Stams A."/>
            <person name="Plugge C."/>
            <person name="Muyzer G."/>
            <person name="Kuever J."/>
            <person name="Parshina S."/>
            <person name="Ivanova A."/>
            <person name="Nazina T."/>
            <person name="Woyke T."/>
        </authorList>
    </citation>
    <scope>NUCLEOTIDE SEQUENCE [LARGE SCALE GENOMIC DNA]</scope>
    <source>
        <strain evidence="9">DSM 14880 / VKM B-2319 / CO-1-SRB</strain>
    </source>
</reference>
<keyword evidence="1" id="KW-0004">4Fe-4S</keyword>
<keyword evidence="9" id="KW-1185">Reference proteome</keyword>
<feature type="region of interest" description="Disordered" evidence="6">
    <location>
        <begin position="189"/>
        <end position="215"/>
    </location>
</feature>
<dbReference type="HOGENOM" id="CLU_029694_0_0_9"/>
<dbReference type="SUPFAM" id="SSF51905">
    <property type="entry name" value="FAD/NAD(P)-binding domain"/>
    <property type="match status" value="1"/>
</dbReference>
<evidence type="ECO:0000256" key="2">
    <source>
        <dbReference type="ARBA" id="ARBA00022723"/>
    </source>
</evidence>
<evidence type="ECO:0000256" key="1">
    <source>
        <dbReference type="ARBA" id="ARBA00022485"/>
    </source>
</evidence>
<dbReference type="eggNOG" id="COG0644">
    <property type="taxonomic scope" value="Bacteria"/>
</dbReference>
<keyword evidence="7" id="KW-0472">Membrane</keyword>
<accession>F6B5H5</accession>
<dbReference type="GO" id="GO:0016491">
    <property type="term" value="F:oxidoreductase activity"/>
    <property type="evidence" value="ECO:0007669"/>
    <property type="project" value="UniProtKB-KW"/>
</dbReference>
<dbReference type="GO" id="GO:0046872">
    <property type="term" value="F:metal ion binding"/>
    <property type="evidence" value="ECO:0007669"/>
    <property type="project" value="UniProtKB-KW"/>
</dbReference>
<keyword evidence="5" id="KW-0411">Iron-sulfur</keyword>
<dbReference type="InterPro" id="IPR036188">
    <property type="entry name" value="FAD/NAD-bd_sf"/>
</dbReference>
<keyword evidence="7" id="KW-0812">Transmembrane</keyword>
<dbReference type="PANTHER" id="PTHR43498">
    <property type="entry name" value="FERREDOXIN:COB-COM HETERODISULFIDE REDUCTASE SUBUNIT A"/>
    <property type="match status" value="1"/>
</dbReference>
<dbReference type="RefSeq" id="WP_013810822.1">
    <property type="nucleotide sequence ID" value="NC_015565.1"/>
</dbReference>
<evidence type="ECO:0000256" key="3">
    <source>
        <dbReference type="ARBA" id="ARBA00023002"/>
    </source>
</evidence>
<dbReference type="Gene3D" id="3.50.50.60">
    <property type="entry name" value="FAD/NAD(P)-binding domain"/>
    <property type="match status" value="1"/>
</dbReference>
<dbReference type="EMBL" id="CP002736">
    <property type="protein sequence ID" value="AEF95407.1"/>
    <property type="molecule type" value="Genomic_DNA"/>
</dbReference>
<name>F6B5H5_DESCC</name>
<dbReference type="AlphaFoldDB" id="F6B5H5"/>
<evidence type="ECO:0000313" key="9">
    <source>
        <dbReference type="Proteomes" id="UP000009226"/>
    </source>
</evidence>
<evidence type="ECO:0000256" key="6">
    <source>
        <dbReference type="SAM" id="MobiDB-lite"/>
    </source>
</evidence>
<proteinExistence type="predicted"/>
<feature type="compositionally biased region" description="Low complexity" evidence="6">
    <location>
        <begin position="198"/>
        <end position="211"/>
    </location>
</feature>
<dbReference type="InterPro" id="IPR039650">
    <property type="entry name" value="HdrA-like"/>
</dbReference>
<feature type="transmembrane region" description="Helical" evidence="7">
    <location>
        <begin position="7"/>
        <end position="28"/>
    </location>
</feature>